<dbReference type="SUPFAM" id="SSF50965">
    <property type="entry name" value="Galactose oxidase, central domain"/>
    <property type="match status" value="1"/>
</dbReference>
<protein>
    <recommendedName>
        <fullName evidence="3">Galactose oxidase</fullName>
    </recommendedName>
</protein>
<dbReference type="PANTHER" id="PTHR31778">
    <property type="entry name" value="BUD SITE SELECTION PROTEIN RAX2"/>
    <property type="match status" value="1"/>
</dbReference>
<accession>A0A4S8HNV3</accession>
<dbReference type="InterPro" id="IPR011043">
    <property type="entry name" value="Gal_Oxase/kelch_b-propeller"/>
</dbReference>
<dbReference type="Proteomes" id="UP000306918">
    <property type="component" value="Unassembled WGS sequence"/>
</dbReference>
<name>A0A4S8HNV3_9BACT</name>
<keyword evidence="2" id="KW-1185">Reference proteome</keyword>
<dbReference type="AlphaFoldDB" id="A0A4S8HNV3"/>
<comment type="caution">
    <text evidence="1">The sequence shown here is derived from an EMBL/GenBank/DDBJ whole genome shotgun (WGS) entry which is preliminary data.</text>
</comment>
<dbReference type="OrthoDB" id="9761875at2"/>
<dbReference type="EMBL" id="STFF01000005">
    <property type="protein sequence ID" value="THU37068.1"/>
    <property type="molecule type" value="Genomic_DNA"/>
</dbReference>
<dbReference type="GO" id="GO:1902929">
    <property type="term" value="C:plasma membrane of growing cell tip"/>
    <property type="evidence" value="ECO:0007669"/>
    <property type="project" value="TreeGrafter"/>
</dbReference>
<dbReference type="RefSeq" id="WP_136578742.1">
    <property type="nucleotide sequence ID" value="NZ_STFF01000005.1"/>
</dbReference>
<evidence type="ECO:0000313" key="2">
    <source>
        <dbReference type="Proteomes" id="UP000306918"/>
    </source>
</evidence>
<sequence>MKYNRNTSLNFIITSFLTIIIFINMATSVNAQKLTALGTGVFDQIPTEKKQSSPLIYADKGASYGGTVQKLIEYKGELYAVGSFKKAGNIDAANIARWNGSLWSPVGTGLDAVATAVCVYKDELYVAGVFKSAGGVPVKYIAKWDGTKWSAVGEIDTYGINALIVYKGELYAGGSFAEEENIQANLFKWNGKKWVPIKTKHGNDIYALAEYNGELYAGGTFLENENARVMRWNGKVWSDAGVELSGAVSCFAIHNNKLYTGGYFSRINNTPSQFIVYYDGKKWNHNEDGLWGAIPRHWLSTLTEYAGNLYAGGKFQTGEENNLAKNISVLKSNRWSPVIHGFEGSVYTMAVYKNALYIGGNFTIANGTEVSNNIGMIEL</sequence>
<organism evidence="1 2">
    <name type="scientific">Niastella caeni</name>
    <dbReference type="NCBI Taxonomy" id="2569763"/>
    <lineage>
        <taxon>Bacteria</taxon>
        <taxon>Pseudomonadati</taxon>
        <taxon>Bacteroidota</taxon>
        <taxon>Chitinophagia</taxon>
        <taxon>Chitinophagales</taxon>
        <taxon>Chitinophagaceae</taxon>
        <taxon>Niastella</taxon>
    </lineage>
</organism>
<evidence type="ECO:0000313" key="1">
    <source>
        <dbReference type="EMBL" id="THU37068.1"/>
    </source>
</evidence>
<reference evidence="1 2" key="1">
    <citation type="submission" date="2019-04" db="EMBL/GenBank/DDBJ databases">
        <title>Niastella caeni sp. nov., isolated from activated sludge.</title>
        <authorList>
            <person name="Sheng M."/>
        </authorList>
    </citation>
    <scope>NUCLEOTIDE SEQUENCE [LARGE SCALE GENOMIC DNA]</scope>
    <source>
        <strain evidence="1 2">HX-2-15</strain>
    </source>
</reference>
<dbReference type="PANTHER" id="PTHR31778:SF2">
    <property type="entry name" value="BUD SITE SELECTION PROTEIN RAX2"/>
    <property type="match status" value="1"/>
</dbReference>
<proteinExistence type="predicted"/>
<gene>
    <name evidence="1" type="ORF">FAM09_19130</name>
</gene>
<evidence type="ECO:0008006" key="3">
    <source>
        <dbReference type="Google" id="ProtNLM"/>
    </source>
</evidence>